<comment type="caution">
    <text evidence="2">The sequence shown here is derived from an EMBL/GenBank/DDBJ whole genome shotgun (WGS) entry which is preliminary data.</text>
</comment>
<keyword evidence="3" id="KW-1185">Reference proteome</keyword>
<name>A0AAD3DCE2_9STRA</name>
<dbReference type="Proteomes" id="UP001054902">
    <property type="component" value="Unassembled WGS sequence"/>
</dbReference>
<gene>
    <name evidence="2" type="ORF">CTEN210_18360</name>
</gene>
<feature type="region of interest" description="Disordered" evidence="1">
    <location>
        <begin position="141"/>
        <end position="180"/>
    </location>
</feature>
<proteinExistence type="predicted"/>
<dbReference type="EMBL" id="BLLK01000075">
    <property type="protein sequence ID" value="GFH61884.1"/>
    <property type="molecule type" value="Genomic_DNA"/>
</dbReference>
<evidence type="ECO:0000256" key="1">
    <source>
        <dbReference type="SAM" id="MobiDB-lite"/>
    </source>
</evidence>
<protein>
    <submittedName>
        <fullName evidence="2">Uncharacterized protein</fullName>
    </submittedName>
</protein>
<accession>A0AAD3DCE2</accession>
<sequence>MTTSRITLESLTNEPNALVWIDDYNQYMILNQHVITFQKGSRHMDSLQNGNHDLNQRIMNEKAEYDGFGKQRKKKRTMVEKIIKDFQKKEYKFLVSFHHKYYECNIRNGDTFRCIRKKISQLFRDCDKASSPKKKRLSLLPSAISSSSSSSCTDMSKKRRRYIRSNSNCPSSTSEESVEDSTFATTDEGVICKRGRSNTMDNEASMKFALSPEFEVFSEKFCVEDMDNLSISSDANLTNDDNEDRDCVSSMPPLKSDHDLCETNALFYSDSFLSEPVLSWSASCQVTISYCNENSTKNKYDNEYVAV</sequence>
<dbReference type="AlphaFoldDB" id="A0AAD3DCE2"/>
<evidence type="ECO:0000313" key="3">
    <source>
        <dbReference type="Proteomes" id="UP001054902"/>
    </source>
</evidence>
<evidence type="ECO:0000313" key="2">
    <source>
        <dbReference type="EMBL" id="GFH61884.1"/>
    </source>
</evidence>
<organism evidence="2 3">
    <name type="scientific">Chaetoceros tenuissimus</name>
    <dbReference type="NCBI Taxonomy" id="426638"/>
    <lineage>
        <taxon>Eukaryota</taxon>
        <taxon>Sar</taxon>
        <taxon>Stramenopiles</taxon>
        <taxon>Ochrophyta</taxon>
        <taxon>Bacillariophyta</taxon>
        <taxon>Coscinodiscophyceae</taxon>
        <taxon>Chaetocerotophycidae</taxon>
        <taxon>Chaetocerotales</taxon>
        <taxon>Chaetocerotaceae</taxon>
        <taxon>Chaetoceros</taxon>
    </lineage>
</organism>
<feature type="compositionally biased region" description="Low complexity" evidence="1">
    <location>
        <begin position="141"/>
        <end position="151"/>
    </location>
</feature>
<reference evidence="2 3" key="1">
    <citation type="journal article" date="2021" name="Sci. Rep.">
        <title>The genome of the diatom Chaetoceros tenuissimus carries an ancient integrated fragment of an extant virus.</title>
        <authorList>
            <person name="Hongo Y."/>
            <person name="Kimura K."/>
            <person name="Takaki Y."/>
            <person name="Yoshida Y."/>
            <person name="Baba S."/>
            <person name="Kobayashi G."/>
            <person name="Nagasaki K."/>
            <person name="Hano T."/>
            <person name="Tomaru Y."/>
        </authorList>
    </citation>
    <scope>NUCLEOTIDE SEQUENCE [LARGE SCALE GENOMIC DNA]</scope>
    <source>
        <strain evidence="2 3">NIES-3715</strain>
    </source>
</reference>